<dbReference type="AlphaFoldDB" id="A0A9D4X866"/>
<reference evidence="12 13" key="1">
    <citation type="journal article" date="2022" name="Nat. Genet.">
        <title>Improved pea reference genome and pan-genome highlight genomic features and evolutionary characteristics.</title>
        <authorList>
            <person name="Yang T."/>
            <person name="Liu R."/>
            <person name="Luo Y."/>
            <person name="Hu S."/>
            <person name="Wang D."/>
            <person name="Wang C."/>
            <person name="Pandey M.K."/>
            <person name="Ge S."/>
            <person name="Xu Q."/>
            <person name="Li N."/>
            <person name="Li G."/>
            <person name="Huang Y."/>
            <person name="Saxena R.K."/>
            <person name="Ji Y."/>
            <person name="Li M."/>
            <person name="Yan X."/>
            <person name="He Y."/>
            <person name="Liu Y."/>
            <person name="Wang X."/>
            <person name="Xiang C."/>
            <person name="Varshney R.K."/>
            <person name="Ding H."/>
            <person name="Gao S."/>
            <person name="Zong X."/>
        </authorList>
    </citation>
    <scope>NUCLEOTIDE SEQUENCE [LARGE SCALE GENOMIC DNA]</scope>
    <source>
        <strain evidence="12 13">cv. Zhongwan 6</strain>
    </source>
</reference>
<protein>
    <recommendedName>
        <fullName evidence="11">Retroviral polymerase SH3-like domain-containing protein</fullName>
    </recommendedName>
</protein>
<evidence type="ECO:0000313" key="12">
    <source>
        <dbReference type="EMBL" id="KAI5416369.1"/>
    </source>
</evidence>
<keyword evidence="13" id="KW-1185">Reference proteome</keyword>
<dbReference type="GO" id="GO:0004519">
    <property type="term" value="F:endonuclease activity"/>
    <property type="evidence" value="ECO:0007669"/>
    <property type="project" value="UniProtKB-KW"/>
</dbReference>
<evidence type="ECO:0000256" key="8">
    <source>
        <dbReference type="ARBA" id="ARBA00022932"/>
    </source>
</evidence>
<feature type="region of interest" description="Disordered" evidence="10">
    <location>
        <begin position="221"/>
        <end position="261"/>
    </location>
</feature>
<dbReference type="GO" id="GO:0016787">
    <property type="term" value="F:hydrolase activity"/>
    <property type="evidence" value="ECO:0007669"/>
    <property type="project" value="UniProtKB-KW"/>
</dbReference>
<dbReference type="InterPro" id="IPR012337">
    <property type="entry name" value="RNaseH-like_sf"/>
</dbReference>
<evidence type="ECO:0000256" key="6">
    <source>
        <dbReference type="ARBA" id="ARBA00022908"/>
    </source>
</evidence>
<dbReference type="InterPro" id="IPR039537">
    <property type="entry name" value="Retrotran_Ty1/copia-like"/>
</dbReference>
<dbReference type="InterPro" id="IPR057670">
    <property type="entry name" value="SH3_retrovirus"/>
</dbReference>
<keyword evidence="8" id="KW-0239">DNA-directed DNA polymerase</keyword>
<dbReference type="Pfam" id="PF25597">
    <property type="entry name" value="SH3_retrovirus"/>
    <property type="match status" value="1"/>
</dbReference>
<dbReference type="GO" id="GO:0003964">
    <property type="term" value="F:RNA-directed DNA polymerase activity"/>
    <property type="evidence" value="ECO:0007669"/>
    <property type="project" value="UniProtKB-KW"/>
</dbReference>
<dbReference type="PANTHER" id="PTHR42648">
    <property type="entry name" value="TRANSPOSASE, PUTATIVE-RELATED"/>
    <property type="match status" value="1"/>
</dbReference>
<dbReference type="EMBL" id="JAMSHJ010000004">
    <property type="protein sequence ID" value="KAI5416369.1"/>
    <property type="molecule type" value="Genomic_DNA"/>
</dbReference>
<dbReference type="InterPro" id="IPR036397">
    <property type="entry name" value="RNaseH_sf"/>
</dbReference>
<dbReference type="Proteomes" id="UP001058974">
    <property type="component" value="Chromosome 4"/>
</dbReference>
<dbReference type="GO" id="GO:0003676">
    <property type="term" value="F:nucleic acid binding"/>
    <property type="evidence" value="ECO:0007669"/>
    <property type="project" value="InterPro"/>
</dbReference>
<dbReference type="Gramene" id="Psat04G0143800-T1">
    <property type="protein sequence ID" value="KAI5416369.1"/>
    <property type="gene ID" value="KIW84_041438"/>
</dbReference>
<keyword evidence="3" id="KW-0255">Endonuclease</keyword>
<keyword evidence="8" id="KW-0548">Nucleotidyltransferase</keyword>
<evidence type="ECO:0000256" key="3">
    <source>
        <dbReference type="ARBA" id="ARBA00022759"/>
    </source>
</evidence>
<keyword evidence="7" id="KW-0695">RNA-directed DNA polymerase</keyword>
<gene>
    <name evidence="12" type="ORF">KIW84_041438</name>
</gene>
<sequence>MGKTRRLHSPDSHTTYTTPLELLFSDLWGPSLYASTSRFKYYMSFVDSYSKFTWIYFLKTKAEALSTFQQFKSLVELQPGCPIKAIQSDWGLPSSPIQSQIPYDILFHTQPDYNFLGVFGCAFFPLLGHYKSHKLDFRSQECVFLCYFTSHKGYRCLASNGRLYISKDVLFNELRFPYPELFLKYSSFVPPSTSVSLPTLSMVPTYFSSLLSNPTSHQSYSGSSTSIVPKPCSPMSSNSSLQSQDQYAQRSSSSSSSSSLISHFIGSSHSLTDSDIVQSAHASTSQS</sequence>
<evidence type="ECO:0000256" key="9">
    <source>
        <dbReference type="ARBA" id="ARBA00023172"/>
    </source>
</evidence>
<evidence type="ECO:0000313" key="13">
    <source>
        <dbReference type="Proteomes" id="UP001058974"/>
    </source>
</evidence>
<evidence type="ECO:0000256" key="5">
    <source>
        <dbReference type="ARBA" id="ARBA00022842"/>
    </source>
</evidence>
<evidence type="ECO:0000256" key="4">
    <source>
        <dbReference type="ARBA" id="ARBA00022801"/>
    </source>
</evidence>
<keyword evidence="9" id="KW-0233">DNA recombination</keyword>
<dbReference type="GO" id="GO:0046872">
    <property type="term" value="F:metal ion binding"/>
    <property type="evidence" value="ECO:0007669"/>
    <property type="project" value="UniProtKB-KW"/>
</dbReference>
<dbReference type="GO" id="GO:0006310">
    <property type="term" value="P:DNA recombination"/>
    <property type="evidence" value="ECO:0007669"/>
    <property type="project" value="UniProtKB-KW"/>
</dbReference>
<evidence type="ECO:0000256" key="10">
    <source>
        <dbReference type="SAM" id="MobiDB-lite"/>
    </source>
</evidence>
<dbReference type="GO" id="GO:0015074">
    <property type="term" value="P:DNA integration"/>
    <property type="evidence" value="ECO:0007669"/>
    <property type="project" value="UniProtKB-KW"/>
</dbReference>
<keyword evidence="4" id="KW-0378">Hydrolase</keyword>
<dbReference type="SUPFAM" id="SSF53098">
    <property type="entry name" value="Ribonuclease H-like"/>
    <property type="match status" value="1"/>
</dbReference>
<evidence type="ECO:0000256" key="7">
    <source>
        <dbReference type="ARBA" id="ARBA00022918"/>
    </source>
</evidence>
<keyword evidence="6" id="KW-0229">DNA integration</keyword>
<organism evidence="12 13">
    <name type="scientific">Pisum sativum</name>
    <name type="common">Garden pea</name>
    <name type="synonym">Lathyrus oleraceus</name>
    <dbReference type="NCBI Taxonomy" id="3888"/>
    <lineage>
        <taxon>Eukaryota</taxon>
        <taxon>Viridiplantae</taxon>
        <taxon>Streptophyta</taxon>
        <taxon>Embryophyta</taxon>
        <taxon>Tracheophyta</taxon>
        <taxon>Spermatophyta</taxon>
        <taxon>Magnoliopsida</taxon>
        <taxon>eudicotyledons</taxon>
        <taxon>Gunneridae</taxon>
        <taxon>Pentapetalae</taxon>
        <taxon>rosids</taxon>
        <taxon>fabids</taxon>
        <taxon>Fabales</taxon>
        <taxon>Fabaceae</taxon>
        <taxon>Papilionoideae</taxon>
        <taxon>50 kb inversion clade</taxon>
        <taxon>NPAAA clade</taxon>
        <taxon>Hologalegina</taxon>
        <taxon>IRL clade</taxon>
        <taxon>Fabeae</taxon>
        <taxon>Lathyrus</taxon>
    </lineage>
</organism>
<keyword evidence="2" id="KW-0479">Metal-binding</keyword>
<proteinExistence type="predicted"/>
<accession>A0A9D4X866</accession>
<comment type="caution">
    <text evidence="12">The sequence shown here is derived from an EMBL/GenBank/DDBJ whole genome shotgun (WGS) entry which is preliminary data.</text>
</comment>
<evidence type="ECO:0000256" key="1">
    <source>
        <dbReference type="ARBA" id="ARBA00022722"/>
    </source>
</evidence>
<dbReference type="PANTHER" id="PTHR42648:SF11">
    <property type="entry name" value="TRANSPOSON TY4-P GAG-POL POLYPROTEIN"/>
    <property type="match status" value="1"/>
</dbReference>
<feature type="domain" description="Retroviral polymerase SH3-like" evidence="11">
    <location>
        <begin position="121"/>
        <end position="179"/>
    </location>
</feature>
<dbReference type="GO" id="GO:0003887">
    <property type="term" value="F:DNA-directed DNA polymerase activity"/>
    <property type="evidence" value="ECO:0007669"/>
    <property type="project" value="UniProtKB-KW"/>
</dbReference>
<keyword evidence="5" id="KW-0460">Magnesium</keyword>
<keyword evidence="1" id="KW-0540">Nuclease</keyword>
<evidence type="ECO:0000259" key="11">
    <source>
        <dbReference type="Pfam" id="PF25597"/>
    </source>
</evidence>
<evidence type="ECO:0000256" key="2">
    <source>
        <dbReference type="ARBA" id="ARBA00022723"/>
    </source>
</evidence>
<dbReference type="Gene3D" id="3.30.420.10">
    <property type="entry name" value="Ribonuclease H-like superfamily/Ribonuclease H"/>
    <property type="match status" value="1"/>
</dbReference>
<keyword evidence="8" id="KW-0808">Transferase</keyword>
<name>A0A9D4X866_PEA</name>